<dbReference type="AlphaFoldDB" id="D2RIS9"/>
<sequence length="751" mass="85363">MNNLLELKGEFQHMKNIPGGGSLSLKKKQVVEAKHLSELANELEKISSYWEKHTELEGALLSAHHDRVIPKSMRLQFLFSKGKSVPNDFVVGAKFEKKDDKSEQKCHVFTYFLPLEIVKKAINLLKITAEVIQNEYDGVIDYNKFESIKKNFHSKKIKRYPFQKVIIDGSNVSYFQIDRVVKDVQEDTLVTIYKTNENLPTRKLLARFGIYIPQERIIDELTIQMRPEELAILLDKAPYLVSMGVNDLTTYVPEEVPLISDQEERIIPSPKNEPIVGVIDTPFRENVYFHEWVEYINYIPDGIPIQDKDYTHGTEVTSIIVDGPKGNPQYDDGCGRFRVRHFGVALSGRFSSFSVIQNIRRIISLNKDIKVWNLSLGSILEINENFISPEAAELDKLQNEFDVIFVIAGTNLPHGQEGNPNYRIGAPADSLNGIVVNAVNNKGQSASYSRTGPVLSFFVKPDVSYYGGDGKCKDYMVVCQDDMGQAYNTGTSFAAPWVTRKVAYLIYVMGLSREVAKALLIDSAAGWHCKIDNKKGYGVLPRSIQDILKSEDDEIKFLVYGTTENYTTYNYQLPIPITDDKFPYLARATLVYFPLCNRNQGVDYTNTELDFHFGRVATNKKNNQPYIKSINGNLQAEKGGNGIYEIDARRDYRKWDNVKFVSDVLKSTVKPRTVYEKGMWGIKIYCKNRLSSSVQSGIPFGLVVTLKEINGVNRYATFIQMCQAKGWIVNEVSIENRIDIYLKGEESIELD</sequence>
<proteinExistence type="predicted"/>
<protein>
    <submittedName>
        <fullName evidence="2">AAA-ATPase, putative</fullName>
    </submittedName>
</protein>
<evidence type="ECO:0000313" key="2">
    <source>
        <dbReference type="EMBL" id="ADB46981.1"/>
    </source>
</evidence>
<dbReference type="InterPro" id="IPR000209">
    <property type="entry name" value="Peptidase_S8/S53_dom"/>
</dbReference>
<name>D2RIS9_ACIFV</name>
<gene>
    <name evidence="2" type="ordered locus">Acfer_0583</name>
</gene>
<dbReference type="GO" id="GO:0004252">
    <property type="term" value="F:serine-type endopeptidase activity"/>
    <property type="evidence" value="ECO:0007669"/>
    <property type="project" value="InterPro"/>
</dbReference>
<dbReference type="RefSeq" id="WP_012937971.1">
    <property type="nucleotide sequence ID" value="NC_013740.1"/>
</dbReference>
<dbReference type="InterPro" id="IPR034074">
    <property type="entry name" value="Y4bN_pept_dom"/>
</dbReference>
<dbReference type="InterPro" id="IPR036852">
    <property type="entry name" value="Peptidase_S8/S53_dom_sf"/>
</dbReference>
<dbReference type="OrthoDB" id="9759014at2"/>
<dbReference type="SUPFAM" id="SSF52743">
    <property type="entry name" value="Subtilisin-like"/>
    <property type="match status" value="1"/>
</dbReference>
<dbReference type="KEGG" id="afn:Acfer_0583"/>
<keyword evidence="3" id="KW-1185">Reference proteome</keyword>
<dbReference type="HOGENOM" id="CLU_021303_0_0_9"/>
<dbReference type="STRING" id="591001.Acfer_0583"/>
<dbReference type="GO" id="GO:0006508">
    <property type="term" value="P:proteolysis"/>
    <property type="evidence" value="ECO:0007669"/>
    <property type="project" value="InterPro"/>
</dbReference>
<dbReference type="Proteomes" id="UP000001902">
    <property type="component" value="Chromosome"/>
</dbReference>
<feature type="domain" description="Peptidase S8/S53" evidence="1">
    <location>
        <begin position="273"/>
        <end position="538"/>
    </location>
</feature>
<evidence type="ECO:0000259" key="1">
    <source>
        <dbReference type="Pfam" id="PF00082"/>
    </source>
</evidence>
<organism evidence="2 3">
    <name type="scientific">Acidaminococcus fermentans (strain ATCC 25085 / DSM 20731 / CCUG 9996 / CIP 106432 / VR4)</name>
    <dbReference type="NCBI Taxonomy" id="591001"/>
    <lineage>
        <taxon>Bacteria</taxon>
        <taxon>Bacillati</taxon>
        <taxon>Bacillota</taxon>
        <taxon>Negativicutes</taxon>
        <taxon>Acidaminococcales</taxon>
        <taxon>Acidaminococcaceae</taxon>
        <taxon>Acidaminococcus</taxon>
    </lineage>
</organism>
<reference evidence="2 3" key="1">
    <citation type="journal article" date="2010" name="Stand. Genomic Sci.">
        <title>Complete genome sequence of Acidaminococcus fermentans type strain (VR4).</title>
        <authorList>
            <person name="Chang Y.J."/>
            <person name="Pukall R."/>
            <person name="Saunders E."/>
            <person name="Lapidus A."/>
            <person name="Copeland A."/>
            <person name="Nolan M."/>
            <person name="Glavina Del Rio T."/>
            <person name="Lucas S."/>
            <person name="Chen F."/>
            <person name="Tice H."/>
            <person name="Cheng J.F."/>
            <person name="Han C."/>
            <person name="Detter J.C."/>
            <person name="Bruce D."/>
            <person name="Goodwin L."/>
            <person name="Pitluck S."/>
            <person name="Mikhailova N."/>
            <person name="Liolios K."/>
            <person name="Pati A."/>
            <person name="Ivanova N."/>
            <person name="Mavromatis K."/>
            <person name="Chen A."/>
            <person name="Palaniappan K."/>
            <person name="Land M."/>
            <person name="Hauser L."/>
            <person name="Jeffries C.D."/>
            <person name="Brettin T."/>
            <person name="Rohde M."/>
            <person name="Goker M."/>
            <person name="Bristow J."/>
            <person name="Eisen J.A."/>
            <person name="Markowitz V."/>
            <person name="Hugenholtz P."/>
            <person name="Kyrpides N.C."/>
            <person name="Klenk H.P."/>
        </authorList>
    </citation>
    <scope>NUCLEOTIDE SEQUENCE [LARGE SCALE GENOMIC DNA]</scope>
    <source>
        <strain evidence="3">ATCC 25085 / DSM 20731 / CCUG 9996 / CIP 106432 / VR4</strain>
    </source>
</reference>
<evidence type="ECO:0000313" key="3">
    <source>
        <dbReference type="Proteomes" id="UP000001902"/>
    </source>
</evidence>
<dbReference type="eggNOG" id="COG1404">
    <property type="taxonomic scope" value="Bacteria"/>
</dbReference>
<dbReference type="Gene3D" id="3.40.50.200">
    <property type="entry name" value="Peptidase S8/S53 domain"/>
    <property type="match status" value="1"/>
</dbReference>
<dbReference type="EMBL" id="CP001859">
    <property type="protein sequence ID" value="ADB46981.1"/>
    <property type="molecule type" value="Genomic_DNA"/>
</dbReference>
<dbReference type="CDD" id="cd04847">
    <property type="entry name" value="Peptidases_S8_Subtilisin_like_2"/>
    <property type="match status" value="1"/>
</dbReference>
<dbReference type="GeneID" id="78334337"/>
<accession>D2RIS9</accession>
<dbReference type="Pfam" id="PF00082">
    <property type="entry name" value="Peptidase_S8"/>
    <property type="match status" value="1"/>
</dbReference>